<evidence type="ECO:0000313" key="2">
    <source>
        <dbReference type="EMBL" id="PKU67108.1"/>
    </source>
</evidence>
<dbReference type="EMBL" id="KZ503221">
    <property type="protein sequence ID" value="PKU67108.1"/>
    <property type="molecule type" value="Genomic_DNA"/>
</dbReference>
<reference evidence="2 3" key="1">
    <citation type="journal article" date="2016" name="Sci. Rep.">
        <title>The Dendrobium catenatum Lindl. genome sequence provides insights into polysaccharide synthase, floral development and adaptive evolution.</title>
        <authorList>
            <person name="Zhang G.Q."/>
            <person name="Xu Q."/>
            <person name="Bian C."/>
            <person name="Tsai W.C."/>
            <person name="Yeh C.M."/>
            <person name="Liu K.W."/>
            <person name="Yoshida K."/>
            <person name="Zhang L.S."/>
            <person name="Chang S.B."/>
            <person name="Chen F."/>
            <person name="Shi Y."/>
            <person name="Su Y.Y."/>
            <person name="Zhang Y.Q."/>
            <person name="Chen L.J."/>
            <person name="Yin Y."/>
            <person name="Lin M."/>
            <person name="Huang H."/>
            <person name="Deng H."/>
            <person name="Wang Z.W."/>
            <person name="Zhu S.L."/>
            <person name="Zhao X."/>
            <person name="Deng C."/>
            <person name="Niu S.C."/>
            <person name="Huang J."/>
            <person name="Wang M."/>
            <person name="Liu G.H."/>
            <person name="Yang H.J."/>
            <person name="Xiao X.J."/>
            <person name="Hsiao Y.Y."/>
            <person name="Wu W.L."/>
            <person name="Chen Y.Y."/>
            <person name="Mitsuda N."/>
            <person name="Ohme-Takagi M."/>
            <person name="Luo Y.B."/>
            <person name="Van de Peer Y."/>
            <person name="Liu Z.J."/>
        </authorList>
    </citation>
    <scope>NUCLEOTIDE SEQUENCE [LARGE SCALE GENOMIC DNA]</scope>
    <source>
        <tissue evidence="2">The whole plant</tissue>
    </source>
</reference>
<dbReference type="Proteomes" id="UP000233837">
    <property type="component" value="Unassembled WGS sequence"/>
</dbReference>
<keyword evidence="3" id="KW-1185">Reference proteome</keyword>
<accession>A0A2I0VUK9</accession>
<feature type="region of interest" description="Disordered" evidence="1">
    <location>
        <begin position="85"/>
        <end position="104"/>
    </location>
</feature>
<evidence type="ECO:0000256" key="1">
    <source>
        <dbReference type="SAM" id="MobiDB-lite"/>
    </source>
</evidence>
<proteinExistence type="predicted"/>
<reference evidence="2 3" key="2">
    <citation type="journal article" date="2017" name="Nature">
        <title>The Apostasia genome and the evolution of orchids.</title>
        <authorList>
            <person name="Zhang G.Q."/>
            <person name="Liu K.W."/>
            <person name="Li Z."/>
            <person name="Lohaus R."/>
            <person name="Hsiao Y.Y."/>
            <person name="Niu S.C."/>
            <person name="Wang J.Y."/>
            <person name="Lin Y.C."/>
            <person name="Xu Q."/>
            <person name="Chen L.J."/>
            <person name="Yoshida K."/>
            <person name="Fujiwara S."/>
            <person name="Wang Z.W."/>
            <person name="Zhang Y.Q."/>
            <person name="Mitsuda N."/>
            <person name="Wang M."/>
            <person name="Liu G.H."/>
            <person name="Pecoraro L."/>
            <person name="Huang H.X."/>
            <person name="Xiao X.J."/>
            <person name="Lin M."/>
            <person name="Wu X.Y."/>
            <person name="Wu W.L."/>
            <person name="Chen Y.Y."/>
            <person name="Chang S.B."/>
            <person name="Sakamoto S."/>
            <person name="Ohme-Takagi M."/>
            <person name="Yagi M."/>
            <person name="Zeng S.J."/>
            <person name="Shen C.Y."/>
            <person name="Yeh C.M."/>
            <person name="Luo Y.B."/>
            <person name="Tsai W.C."/>
            <person name="Van de Peer Y."/>
            <person name="Liu Z.J."/>
        </authorList>
    </citation>
    <scope>NUCLEOTIDE SEQUENCE [LARGE SCALE GENOMIC DNA]</scope>
    <source>
        <tissue evidence="2">The whole plant</tissue>
    </source>
</reference>
<gene>
    <name evidence="2" type="ORF">MA16_Dca008897</name>
</gene>
<name>A0A2I0VUK9_9ASPA</name>
<protein>
    <submittedName>
        <fullName evidence="2">Uncharacterized protein</fullName>
    </submittedName>
</protein>
<organism evidence="2 3">
    <name type="scientific">Dendrobium catenatum</name>
    <dbReference type="NCBI Taxonomy" id="906689"/>
    <lineage>
        <taxon>Eukaryota</taxon>
        <taxon>Viridiplantae</taxon>
        <taxon>Streptophyta</taxon>
        <taxon>Embryophyta</taxon>
        <taxon>Tracheophyta</taxon>
        <taxon>Spermatophyta</taxon>
        <taxon>Magnoliopsida</taxon>
        <taxon>Liliopsida</taxon>
        <taxon>Asparagales</taxon>
        <taxon>Orchidaceae</taxon>
        <taxon>Epidendroideae</taxon>
        <taxon>Malaxideae</taxon>
        <taxon>Dendrobiinae</taxon>
        <taxon>Dendrobium</taxon>
    </lineage>
</organism>
<evidence type="ECO:0000313" key="3">
    <source>
        <dbReference type="Proteomes" id="UP000233837"/>
    </source>
</evidence>
<sequence length="117" mass="13177">MERKTLQNEKSIVMGIASSEDNQDGARVITVLPPTNVRFLPDAGPPLVARFLPNTILLSIIRFSSDIYLMLDFCPLLDFYLTESFRPPSPDDYGPSDLRRPPTTVLPAPVARRLWSF</sequence>
<dbReference type="AlphaFoldDB" id="A0A2I0VUK9"/>